<dbReference type="EMBL" id="JABFAI010000073">
    <property type="protein sequence ID" value="KAF4957239.1"/>
    <property type="molecule type" value="Genomic_DNA"/>
</dbReference>
<feature type="domain" description="Nephrocystin 3-like N-terminal" evidence="4">
    <location>
        <begin position="187"/>
        <end position="349"/>
    </location>
</feature>
<feature type="repeat" description="WD" evidence="3">
    <location>
        <begin position="840"/>
        <end position="871"/>
    </location>
</feature>
<dbReference type="InterPro" id="IPR056884">
    <property type="entry name" value="NPHP3-like_N"/>
</dbReference>
<dbReference type="Gene3D" id="3.40.50.300">
    <property type="entry name" value="P-loop containing nucleotide triphosphate hydrolases"/>
    <property type="match status" value="1"/>
</dbReference>
<evidence type="ECO:0000256" key="3">
    <source>
        <dbReference type="PROSITE-ProRule" id="PRU00221"/>
    </source>
</evidence>
<name>A0A8H4TGB0_9HYPO</name>
<dbReference type="SUPFAM" id="SSF52540">
    <property type="entry name" value="P-loop containing nucleoside triphosphate hydrolases"/>
    <property type="match status" value="1"/>
</dbReference>
<dbReference type="PANTHER" id="PTHR10039:SF17">
    <property type="entry name" value="FUNGAL STAND N-TERMINAL GOODBYE DOMAIN-CONTAINING PROTEIN-RELATED"/>
    <property type="match status" value="1"/>
</dbReference>
<reference evidence="5" key="2">
    <citation type="submission" date="2020-05" db="EMBL/GenBank/DDBJ databases">
        <authorList>
            <person name="Kim H.-S."/>
            <person name="Proctor R.H."/>
            <person name="Brown D.W."/>
        </authorList>
    </citation>
    <scope>NUCLEOTIDE SEQUENCE</scope>
    <source>
        <strain evidence="5">NRRL 45417</strain>
    </source>
</reference>
<dbReference type="Pfam" id="PF24883">
    <property type="entry name" value="NPHP3_N"/>
    <property type="match status" value="1"/>
</dbReference>
<dbReference type="AlphaFoldDB" id="A0A8H4TGB0"/>
<dbReference type="PROSITE" id="PS00678">
    <property type="entry name" value="WD_REPEATS_1"/>
    <property type="match status" value="1"/>
</dbReference>
<protein>
    <recommendedName>
        <fullName evidence="4">Nephrocystin 3-like N-terminal domain-containing protein</fullName>
    </recommendedName>
</protein>
<evidence type="ECO:0000313" key="6">
    <source>
        <dbReference type="Proteomes" id="UP000604273"/>
    </source>
</evidence>
<feature type="repeat" description="WD" evidence="3">
    <location>
        <begin position="756"/>
        <end position="797"/>
    </location>
</feature>
<dbReference type="Gene3D" id="2.130.10.10">
    <property type="entry name" value="YVTN repeat-like/Quinoprotein amine dehydrogenase"/>
    <property type="match status" value="3"/>
</dbReference>
<dbReference type="InterPro" id="IPR019775">
    <property type="entry name" value="WD40_repeat_CS"/>
</dbReference>
<dbReference type="OrthoDB" id="538223at2759"/>
<organism evidence="5 6">
    <name type="scientific">Fusarium gaditjirri</name>
    <dbReference type="NCBI Taxonomy" id="282569"/>
    <lineage>
        <taxon>Eukaryota</taxon>
        <taxon>Fungi</taxon>
        <taxon>Dikarya</taxon>
        <taxon>Ascomycota</taxon>
        <taxon>Pezizomycotina</taxon>
        <taxon>Sordariomycetes</taxon>
        <taxon>Hypocreomycetidae</taxon>
        <taxon>Hypocreales</taxon>
        <taxon>Nectriaceae</taxon>
        <taxon>Fusarium</taxon>
        <taxon>Fusarium nisikadoi species complex</taxon>
    </lineage>
</organism>
<evidence type="ECO:0000256" key="1">
    <source>
        <dbReference type="ARBA" id="ARBA00022574"/>
    </source>
</evidence>
<comment type="caution">
    <text evidence="5">The sequence shown here is derived from an EMBL/GenBank/DDBJ whole genome shotgun (WGS) entry which is preliminary data.</text>
</comment>
<dbReference type="PANTHER" id="PTHR10039">
    <property type="entry name" value="AMELOGENIN"/>
    <property type="match status" value="1"/>
</dbReference>
<proteinExistence type="predicted"/>
<dbReference type="SUPFAM" id="SSF82171">
    <property type="entry name" value="DPP6 N-terminal domain-like"/>
    <property type="match status" value="1"/>
</dbReference>
<sequence length="1266" mass="141767">MSGLEGLGIVANVIAVVDLSLKVVSWCSKYAQDVKNSSDGRARLLQAAITLHYESGKIHDLLTGRNGSKLKASQKLAHAMGSSEVQLRELESLLSDKNNCSSLKWPLRKEKVESAIRNIESATKTLLEVLQIDTTGIILDIDGRTEAGQRRAVIDQLPYVSDAVWDSHAEEHNATCLENTRRDILRDINDWVEDTTDQAKTVFWLNGMAGTGKSTISRTIARSLSEAGRLGASFFFKRGETNRGSISKFVTTIARQLATNQSAIEPYIHEAVLQEPTITSKAIRNQFERLIVEPLTRCSNNSHKDTPISIIVDALDECESDADIHLIINLFSGTRGLRHPRPRIFVTSRPDLPVRLGFKDVEGTYQDLILHEIPSQVIENDIAIFLQHETELIKACWDTSVPERRRLPINWPDSDCIRLLTKRATPLFIFAATVCRFIADRRHGDPEEQLQRFLENLDEDTSSRMDLTYKPVLSQLLGSNCSKRKKELIISEFRRVVGTIINLASPLSPSALSRLLNIDQKIIDTRLDLLHSVLSVPDSSEAPIRMFHLSFRDYLINSDIGENQFGIDEKQSAKDLVKDCFRVMGSLEPDVCHLGIPGKPRSMLKSEFVDACIPPEVQYACIYWIYHLLIAGVHDRDAEAILEFLQKHLLHWVEAMTLLGRVYQVTGLMRDLRSMLNAKVGCKFATTSILQTANAAHQSKIDKMLIDFLDDAIRFVDTDIEILNSCPLQIYSSALTFAPTNSIIRKTFAVELPGYVEFADTTLGAVAFSQDSTFLWACSLDGKVKAWNVETKNDLIRFSSDGKLLTAPAAEVSAVVIWNLQSAENLWKLDRNDGSLPENLVFSPDSKLLAIEYNDRSILVWDVRSGACTANIASYNNFRNATIAFSPDLEYLLLAVPASNVVGSTIEGWSLRTEMRGQLCISGPFDHQIQLWDWATFLNEPSEKALLISSIALSHDASLAVASFGHKELRVWDTTTGEKIWDICARDHSSVHSFEVSVNSQHIAVSYWHQDDSDSTEIWKQASGTCNLQQTLEVAPGRCLQLSPSGNNILRWFSAGIEILNCDTGELVHQLKLDLRGIGEVSMAISDDSYVLALGFKLTVQIWDPRSIARMHTWDTEFHRDLTLSSTGTLLASRTYRQCGYMRLWNWETGETVAEIEVLHGDWQFRGFLSDNSGVRTNYGDIILKPGTTCRQYLKPTFTLRKGWIQWKGHNLVKLPTEYEGAMTAITATASEITAIIGLDTQRVIIIKLSENEELRCLLPLIGESA</sequence>
<reference evidence="5" key="1">
    <citation type="journal article" date="2020" name="BMC Genomics">
        <title>Correction to: Identification and distribution of gene clusters required for synthesis of sphingolipid metabolism inhibitors in diverse species of the filamentous fungus Fusarium.</title>
        <authorList>
            <person name="Kim H.S."/>
            <person name="Lohmar J.M."/>
            <person name="Busman M."/>
            <person name="Brown D.W."/>
            <person name="Naumann T.A."/>
            <person name="Divon H.H."/>
            <person name="Lysoe E."/>
            <person name="Uhlig S."/>
            <person name="Proctor R.H."/>
        </authorList>
    </citation>
    <scope>NUCLEOTIDE SEQUENCE</scope>
    <source>
        <strain evidence="5">NRRL 45417</strain>
    </source>
</reference>
<keyword evidence="2" id="KW-0677">Repeat</keyword>
<dbReference type="SMART" id="SM00320">
    <property type="entry name" value="WD40"/>
    <property type="match status" value="5"/>
</dbReference>
<evidence type="ECO:0000313" key="5">
    <source>
        <dbReference type="EMBL" id="KAF4957239.1"/>
    </source>
</evidence>
<dbReference type="InterPro" id="IPR001680">
    <property type="entry name" value="WD40_rpt"/>
</dbReference>
<gene>
    <name evidence="5" type="ORF">FGADI_3304</name>
</gene>
<evidence type="ECO:0000256" key="2">
    <source>
        <dbReference type="ARBA" id="ARBA00022737"/>
    </source>
</evidence>
<dbReference type="InterPro" id="IPR027417">
    <property type="entry name" value="P-loop_NTPase"/>
</dbReference>
<keyword evidence="1 3" id="KW-0853">WD repeat</keyword>
<dbReference type="InterPro" id="IPR015943">
    <property type="entry name" value="WD40/YVTN_repeat-like_dom_sf"/>
</dbReference>
<dbReference type="Proteomes" id="UP000604273">
    <property type="component" value="Unassembled WGS sequence"/>
</dbReference>
<accession>A0A8H4TGB0</accession>
<keyword evidence="6" id="KW-1185">Reference proteome</keyword>
<evidence type="ECO:0000259" key="4">
    <source>
        <dbReference type="Pfam" id="PF24883"/>
    </source>
</evidence>
<dbReference type="PROSITE" id="PS50082">
    <property type="entry name" value="WD_REPEATS_2"/>
    <property type="match status" value="2"/>
</dbReference>